<comment type="caution">
    <text evidence="2">The sequence shown here is derived from an EMBL/GenBank/DDBJ whole genome shotgun (WGS) entry which is preliminary data.</text>
</comment>
<keyword evidence="2" id="KW-0489">Methyltransferase</keyword>
<keyword evidence="2" id="KW-0808">Transferase</keyword>
<feature type="domain" description="Methyltransferase type 12" evidence="1">
    <location>
        <begin position="192"/>
        <end position="288"/>
    </location>
</feature>
<dbReference type="Gene3D" id="3.40.50.150">
    <property type="entry name" value="Vaccinia Virus protein VP39"/>
    <property type="match status" value="1"/>
</dbReference>
<evidence type="ECO:0000313" key="3">
    <source>
        <dbReference type="Proteomes" id="UP000255355"/>
    </source>
</evidence>
<dbReference type="InterPro" id="IPR029063">
    <property type="entry name" value="SAM-dependent_MTases_sf"/>
</dbReference>
<organism evidence="2 3">
    <name type="scientific">Nocardia mexicana</name>
    <dbReference type="NCBI Taxonomy" id="279262"/>
    <lineage>
        <taxon>Bacteria</taxon>
        <taxon>Bacillati</taxon>
        <taxon>Actinomycetota</taxon>
        <taxon>Actinomycetes</taxon>
        <taxon>Mycobacteriales</taxon>
        <taxon>Nocardiaceae</taxon>
        <taxon>Nocardia</taxon>
    </lineage>
</organism>
<dbReference type="STRING" id="1210089.GCA_001613165_03550"/>
<dbReference type="RefSeq" id="WP_068020769.1">
    <property type="nucleotide sequence ID" value="NZ_QQAZ01000003.1"/>
</dbReference>
<dbReference type="CDD" id="cd02440">
    <property type="entry name" value="AdoMet_MTases"/>
    <property type="match status" value="1"/>
</dbReference>
<name>A0A370H7P2_9NOCA</name>
<dbReference type="GO" id="GO:0008168">
    <property type="term" value="F:methyltransferase activity"/>
    <property type="evidence" value="ECO:0007669"/>
    <property type="project" value="UniProtKB-KW"/>
</dbReference>
<protein>
    <submittedName>
        <fullName evidence="2">Methyltransferase family protein</fullName>
    </submittedName>
</protein>
<dbReference type="AlphaFoldDB" id="A0A370H7P2"/>
<dbReference type="OrthoDB" id="9778690at2"/>
<proteinExistence type="predicted"/>
<dbReference type="EMBL" id="QQAZ01000003">
    <property type="protein sequence ID" value="RDI52707.1"/>
    <property type="molecule type" value="Genomic_DNA"/>
</dbReference>
<gene>
    <name evidence="2" type="ORF">DFR68_10391</name>
</gene>
<evidence type="ECO:0000313" key="2">
    <source>
        <dbReference type="EMBL" id="RDI52707.1"/>
    </source>
</evidence>
<sequence>MTTVTADVARRADEAVTDVDTRHCRSALDDLDLFGLHAMLGVLRKALPDNVTRNEEQIATRLGVAARHRWLLRRWLRELTDRGQLSHCTGRGYDLARPAAAPQRTHLRQACADLGLAPELAQFFDRANRQLAALLQERVLPQELLFPDGDFLTAEAAYRTNPVNRYLNVAAREVVSRVVAELRQRRSPVRILELGAGVGGTTADIVGALGDSPVDYHFTDLSAFFLTAARARFADHPWMRYGILDLNADLPGQPPCDIVLAANVLHNARHTGQTLRHLARLLAPGGQLVFVESCREHCQLLTSMHFLMSPRTGGVPPGQDDVRAGTDRIFLRVDEWLDALTAVGLEPWLVLPEADHPLAAHGQRIFVARKPGSADGERS</sequence>
<dbReference type="Proteomes" id="UP000255355">
    <property type="component" value="Unassembled WGS sequence"/>
</dbReference>
<dbReference type="SUPFAM" id="SSF53335">
    <property type="entry name" value="S-adenosyl-L-methionine-dependent methyltransferases"/>
    <property type="match status" value="1"/>
</dbReference>
<evidence type="ECO:0000259" key="1">
    <source>
        <dbReference type="Pfam" id="PF08242"/>
    </source>
</evidence>
<dbReference type="InterPro" id="IPR050508">
    <property type="entry name" value="Methyltransf_Superfamily"/>
</dbReference>
<accession>A0A370H7P2</accession>
<reference evidence="2 3" key="1">
    <citation type="submission" date="2018-07" db="EMBL/GenBank/DDBJ databases">
        <title>Genomic Encyclopedia of Type Strains, Phase IV (KMG-IV): sequencing the most valuable type-strain genomes for metagenomic binning, comparative biology and taxonomic classification.</title>
        <authorList>
            <person name="Goeker M."/>
        </authorList>
    </citation>
    <scope>NUCLEOTIDE SEQUENCE [LARGE SCALE GENOMIC DNA]</scope>
    <source>
        <strain evidence="2 3">DSM 44952</strain>
    </source>
</reference>
<dbReference type="InterPro" id="IPR013217">
    <property type="entry name" value="Methyltransf_12"/>
</dbReference>
<dbReference type="GO" id="GO:0032259">
    <property type="term" value="P:methylation"/>
    <property type="evidence" value="ECO:0007669"/>
    <property type="project" value="UniProtKB-KW"/>
</dbReference>
<dbReference type="Pfam" id="PF08242">
    <property type="entry name" value="Methyltransf_12"/>
    <property type="match status" value="1"/>
</dbReference>
<keyword evidence="3" id="KW-1185">Reference proteome</keyword>
<dbReference type="PANTHER" id="PTHR42912">
    <property type="entry name" value="METHYLTRANSFERASE"/>
    <property type="match status" value="1"/>
</dbReference>